<keyword evidence="4" id="KW-0344">Guanine-nucleotide releasing factor</keyword>
<dbReference type="InterPro" id="IPR001452">
    <property type="entry name" value="SH3_domain"/>
</dbReference>
<dbReference type="Pfam" id="PF20421">
    <property type="entry name" value="DHR-2_Lobe_C"/>
    <property type="match status" value="1"/>
</dbReference>
<feature type="domain" description="SH3" evidence="8">
    <location>
        <begin position="12"/>
        <end position="77"/>
    </location>
</feature>
<feature type="compositionally biased region" description="Polar residues" evidence="7">
    <location>
        <begin position="1840"/>
        <end position="1860"/>
    </location>
</feature>
<dbReference type="InterPro" id="IPR027007">
    <property type="entry name" value="C2_DOCK-type_domain"/>
</dbReference>
<evidence type="ECO:0000259" key="10">
    <source>
        <dbReference type="PROSITE" id="PS51651"/>
    </source>
</evidence>
<keyword evidence="12" id="KW-1185">Reference proteome</keyword>
<feature type="region of interest" description="Disordered" evidence="7">
    <location>
        <begin position="1838"/>
        <end position="1876"/>
    </location>
</feature>
<dbReference type="GO" id="GO:0005085">
    <property type="term" value="F:guanyl-nucleotide exchange factor activity"/>
    <property type="evidence" value="ECO:0007669"/>
    <property type="project" value="UniProtKB-KW"/>
</dbReference>
<evidence type="ECO:0000313" key="11">
    <source>
        <dbReference type="EMBL" id="CAG7727804.1"/>
    </source>
</evidence>
<dbReference type="PROSITE" id="PS50002">
    <property type="entry name" value="SH3"/>
    <property type="match status" value="1"/>
</dbReference>
<feature type="domain" description="C2 DOCK-type" evidence="9">
    <location>
        <begin position="433"/>
        <end position="613"/>
    </location>
</feature>
<evidence type="ECO:0000256" key="2">
    <source>
        <dbReference type="ARBA" id="ARBA00022443"/>
    </source>
</evidence>
<dbReference type="Proteomes" id="UP000708208">
    <property type="component" value="Unassembled WGS sequence"/>
</dbReference>
<accession>A0A8J2P1R5</accession>
<gene>
    <name evidence="11" type="ORF">AFUS01_LOCUS16630</name>
</gene>
<dbReference type="PROSITE" id="PS51651">
    <property type="entry name" value="DOCKER"/>
    <property type="match status" value="1"/>
</dbReference>
<dbReference type="PROSITE" id="PS51650">
    <property type="entry name" value="C2_DOCK"/>
    <property type="match status" value="1"/>
</dbReference>
<protein>
    <recommendedName>
        <fullName evidence="13">Dedicator of cytokinesis protein 1</fullName>
    </recommendedName>
</protein>
<dbReference type="GO" id="GO:0016477">
    <property type="term" value="P:cell migration"/>
    <property type="evidence" value="ECO:0007669"/>
    <property type="project" value="TreeGrafter"/>
</dbReference>
<dbReference type="InterPro" id="IPR046770">
    <property type="entry name" value="DOCKER_Lobe_B"/>
</dbReference>
<dbReference type="PANTHER" id="PTHR45653">
    <property type="entry name" value="DEDICATOR OF CYTOKINESIS"/>
    <property type="match status" value="1"/>
</dbReference>
<dbReference type="InterPro" id="IPR027357">
    <property type="entry name" value="DOCKER_dom"/>
</dbReference>
<reference evidence="11" key="1">
    <citation type="submission" date="2021-06" db="EMBL/GenBank/DDBJ databases">
        <authorList>
            <person name="Hodson N. C."/>
            <person name="Mongue J. A."/>
            <person name="Jaron S. K."/>
        </authorList>
    </citation>
    <scope>NUCLEOTIDE SEQUENCE</scope>
</reference>
<evidence type="ECO:0000256" key="5">
    <source>
        <dbReference type="PROSITE-ProRule" id="PRU00192"/>
    </source>
</evidence>
<evidence type="ECO:0000259" key="8">
    <source>
        <dbReference type="PROSITE" id="PS50002"/>
    </source>
</evidence>
<comment type="subcellular location">
    <subcellularLocation>
        <location evidence="1">Cytoplasm</location>
    </subcellularLocation>
</comment>
<evidence type="ECO:0000256" key="7">
    <source>
        <dbReference type="SAM" id="MobiDB-lite"/>
    </source>
</evidence>
<dbReference type="InterPro" id="IPR046773">
    <property type="entry name" value="DOCKER_Lobe_C"/>
</dbReference>
<feature type="compositionally biased region" description="Low complexity" evidence="7">
    <location>
        <begin position="1912"/>
        <end position="1928"/>
    </location>
</feature>
<dbReference type="Pfam" id="PF06920">
    <property type="entry name" value="DHR-2_Lobe_A"/>
    <property type="match status" value="1"/>
</dbReference>
<comment type="caution">
    <text evidence="11">The sequence shown here is derived from an EMBL/GenBank/DDBJ whole genome shotgun (WGS) entry which is preliminary data.</text>
</comment>
<sequence length="1973" mass="226738">MGPTSIWSPTEDRRSYGVAKYPFVLNQVLNKSVHVVELDFGDALRIKGESQDWFYVKKKSTDEEGIVPKSYVLIQDCYVSRIDDETCVTPKWSSVVQEITSVLIEWHKMAKEYFLFHNPDLTVIRNKILELHKCRQRIMSANLTVEGLRELKKQVASIIDSGNHFLKLDMTVRDENGNALNSSITSTIEFYRQHQKATNILKKQRKGSQRKSTIVEHHSHSVLVTLERITWRVVDECEIRLFLYADVPPSTIGIIMSESAQFTLRAGEQPMSRFPIKFLFTDLGKRDIENRKIYLVGYIVRIGAMEYKDPDARRENTPFSQRSSSQQIRRPWGIAVKEITHILKGPNGNEENVTVPYYPYGEQHEPMETALQKIIGIKDPGGGRENATLFCSVIKLSGTPAQIQEEQPLVLRGNPIIARKMGFPEVILPNDVRNDLYITLYRGEFHRGNKTTDKNVEVTVSTCNEKGEMLKGLIFGGSGSQGSDQYKSIVYYHDDKPKWNEIFKLNLPIKNEEFSKAHLKFTFKHRSSSETKDRQEKPFALAYIPLRNPDGTAISDDEHSLNVYKLDLRHYKENEAQYLYLPSTRKQNSAKIQCPQGFSLSAKDPFVVKTRLCSTKFTQNAHLLELLQWSTKLKNLAESSWKAKKSQAEQVESLLRELQQVLRKVIDVKGDEIVKFLPDVFDALFLILVDPIESIQSELRTVRHSLVIEPSLYEENLLIETCDRPVFECLIYIFGLILELKYQNFNSVLSLYIEDGFSSALAYKKLIRLLQWYVEKAEDKPQLDKVLTIMKSIEYFFKFIIRSFKMRMKMRDIRIGQAHDGAEDETDFIVSIENLFGAMSKLLRHKESKYLSAQGGCLKHIPSIIEELSTVIPPRKLSEHLVSLIVVIPPGTLTKQKLMTIKDIVHSCLFLDQHCRTMLVPVVSQCIQNHLPGNDDDMKRRNFENAKINSISKIGKIFGTDVIDSNPIKINHAVSTRSDETSECVDLLSDVMDILYRKDIGPTMENISYLMQLLLKPIICSIITIDYDDHLAGGMVAILLSLFRQMNDRHYAILIHNLKGDPNSLQPVKQELLQFLTDVLLVKKSLFSKPFFPPDWFEMILLQNSIVITTLKHFAGTIKKEYAEPFEEKPWDDFFKCAVSFMTQRSLQLEMFSPSKRKMIKERYGDMRLKAAEQLRVMWFSLGESKRVVFVPKMVGTFLDMTLVPEPELRASAIPIFFDMMRCEYDRSGSIKKVEDELTKKLVEFIENDKGDIAFREIFHDILTYMCENDTTGLKEMGLTMVRTVSKLLDLLLEYREVVHEDDPSNRMTCFVNLLDFSKEIDRKHLYLRYLYKLHDLHILSHNYTEAAFTLKLHSRQLDWVEDEIPIYLQSMRHSLMETQCELKEALYNDIIKHLVKSKMWECALEICDELRQQYAEESYNYTQLPVLLRDMATFYEEIMQKNRLNPSYFRVAFYGRGFPSFLQQKSYIYRGKDAERLPDFEARMLERYPHAELLRSLSAPSEEIMYSNRQLLQICDVKPVMGNPSNKRMSALRNADECVRRYYTSNDIEKFTYSRPYFCEPKEADNEFSSRWLDRHTLWTSQSFPGIMGWFPVVRETTTQIRPIVHAVEFLENANQEMRELIVLHCANPKENIGELSMKLNGILDAAVMGGIANYEKAFLTQSYLEKHPNDTDYVDKLKTAICLQVPILKEGLKIHKDKAAALLQMHEKLEICFSEFIKHIEKEYHVNPFELRDDKLKREIDRTVKKQLSKRRGDPPPVVQLAKDTARNSDSNTIANLRNSSAVLARSMGSFSSTVSLYATAPKMSGSKSMATITRQDAIRRSTQGSLAEVGEFFLPGSSATLPRNGGTYSTANTLSVHNESDSNISKSRDSSQGSMIALTQTLVTHRPLRSQVEQRKSQSWLTNGDNRHSGISVSSLSNNMSETSSRNSATIAEIDDDCGTASPPPLPPKQPKGESKPPTPPPKKPPLRHP</sequence>
<evidence type="ECO:0000256" key="3">
    <source>
        <dbReference type="ARBA" id="ARBA00022490"/>
    </source>
</evidence>
<dbReference type="Pfam" id="PF23554">
    <property type="entry name" value="TPR_DOCK"/>
    <property type="match status" value="1"/>
</dbReference>
<evidence type="ECO:0000259" key="9">
    <source>
        <dbReference type="PROSITE" id="PS51650"/>
    </source>
</evidence>
<dbReference type="PANTHER" id="PTHR45653:SF10">
    <property type="entry name" value="MYOBLAST CITY, ISOFORM B"/>
    <property type="match status" value="1"/>
</dbReference>
<dbReference type="GO" id="GO:0007520">
    <property type="term" value="P:myoblast fusion"/>
    <property type="evidence" value="ECO:0007669"/>
    <property type="project" value="TreeGrafter"/>
</dbReference>
<dbReference type="InterPro" id="IPR032376">
    <property type="entry name" value="DOCK_N"/>
</dbReference>
<dbReference type="Pfam" id="PF16172">
    <property type="entry name" value="DOCK_N"/>
    <property type="match status" value="1"/>
</dbReference>
<evidence type="ECO:0008006" key="13">
    <source>
        <dbReference type="Google" id="ProtNLM"/>
    </source>
</evidence>
<feature type="region of interest" description="Disordered" evidence="7">
    <location>
        <begin position="1890"/>
        <end position="1973"/>
    </location>
</feature>
<dbReference type="Pfam" id="PF14429">
    <property type="entry name" value="DOCK-C2"/>
    <property type="match status" value="1"/>
</dbReference>
<dbReference type="GO" id="GO:0005886">
    <property type="term" value="C:plasma membrane"/>
    <property type="evidence" value="ECO:0007669"/>
    <property type="project" value="TreeGrafter"/>
</dbReference>
<keyword evidence="3" id="KW-0963">Cytoplasm</keyword>
<dbReference type="GO" id="GO:0007264">
    <property type="term" value="P:small GTPase-mediated signal transduction"/>
    <property type="evidence" value="ECO:0007669"/>
    <property type="project" value="InterPro"/>
</dbReference>
<organism evidence="11 12">
    <name type="scientific">Allacma fusca</name>
    <dbReference type="NCBI Taxonomy" id="39272"/>
    <lineage>
        <taxon>Eukaryota</taxon>
        <taxon>Metazoa</taxon>
        <taxon>Ecdysozoa</taxon>
        <taxon>Arthropoda</taxon>
        <taxon>Hexapoda</taxon>
        <taxon>Collembola</taxon>
        <taxon>Symphypleona</taxon>
        <taxon>Sminthuridae</taxon>
        <taxon>Allacma</taxon>
    </lineage>
</organism>
<dbReference type="Pfam" id="PF20422">
    <property type="entry name" value="DHR-2_Lobe_B"/>
    <property type="match status" value="1"/>
</dbReference>
<evidence type="ECO:0000256" key="6">
    <source>
        <dbReference type="PROSITE-ProRule" id="PRU00983"/>
    </source>
</evidence>
<name>A0A8J2P1R5_9HEXA</name>
<dbReference type="EMBL" id="CAJVCH010154046">
    <property type="protein sequence ID" value="CAG7727804.1"/>
    <property type="molecule type" value="Genomic_DNA"/>
</dbReference>
<dbReference type="InterPro" id="IPR026791">
    <property type="entry name" value="DOCK"/>
</dbReference>
<evidence type="ECO:0000256" key="4">
    <source>
        <dbReference type="ARBA" id="ARBA00022658"/>
    </source>
</evidence>
<dbReference type="GO" id="GO:0031267">
    <property type="term" value="F:small GTPase binding"/>
    <property type="evidence" value="ECO:0007669"/>
    <property type="project" value="TreeGrafter"/>
</dbReference>
<dbReference type="OrthoDB" id="18896at2759"/>
<evidence type="ECO:0000313" key="12">
    <source>
        <dbReference type="Proteomes" id="UP000708208"/>
    </source>
</evidence>
<keyword evidence="2 5" id="KW-0728">SH3 domain</keyword>
<evidence type="ECO:0000256" key="1">
    <source>
        <dbReference type="ARBA" id="ARBA00004496"/>
    </source>
</evidence>
<dbReference type="InterPro" id="IPR056372">
    <property type="entry name" value="TPR_DOCK"/>
</dbReference>
<dbReference type="InterPro" id="IPR046769">
    <property type="entry name" value="DOCKER_Lobe_A"/>
</dbReference>
<comment type="similarity">
    <text evidence="6">Belongs to the DOCK family.</text>
</comment>
<feature type="domain" description="DOCKER" evidence="10">
    <location>
        <begin position="1318"/>
        <end position="1731"/>
    </location>
</feature>
<proteinExistence type="inferred from homology"/>
<dbReference type="GO" id="GO:0005737">
    <property type="term" value="C:cytoplasm"/>
    <property type="evidence" value="ECO:0007669"/>
    <property type="project" value="UniProtKB-SubCell"/>
</dbReference>